<dbReference type="AlphaFoldDB" id="A0A2P7RDU2"/>
<comment type="caution">
    <text evidence="1">The sequence shown here is derived from an EMBL/GenBank/DDBJ whole genome shotgun (WGS) entry which is preliminary data.</text>
</comment>
<dbReference type="EMBL" id="PXYH01000001">
    <property type="protein sequence ID" value="PSJ48369.1"/>
    <property type="molecule type" value="Genomic_DNA"/>
</dbReference>
<gene>
    <name evidence="1" type="ORF">C7I36_00675</name>
</gene>
<dbReference type="Proteomes" id="UP000242181">
    <property type="component" value="Unassembled WGS sequence"/>
</dbReference>
<dbReference type="OrthoDB" id="7593532at2"/>
<evidence type="ECO:0008006" key="3">
    <source>
        <dbReference type="Google" id="ProtNLM"/>
    </source>
</evidence>
<reference evidence="1 2" key="1">
    <citation type="submission" date="2018-03" db="EMBL/GenBank/DDBJ databases">
        <title>The draft genome of Zobellella taiwanensis JCM 13381.</title>
        <authorList>
            <person name="Liu L."/>
            <person name="Li L."/>
            <person name="Wang T."/>
            <person name="Zhang X."/>
            <person name="Liang L."/>
        </authorList>
    </citation>
    <scope>NUCLEOTIDE SEQUENCE [LARGE SCALE GENOMIC DNA]</scope>
    <source>
        <strain evidence="1 2">JCM 13381</strain>
    </source>
</reference>
<organism evidence="1 2">
    <name type="scientific">Zobellella taiwanensis</name>
    <dbReference type="NCBI Taxonomy" id="347535"/>
    <lineage>
        <taxon>Bacteria</taxon>
        <taxon>Pseudomonadati</taxon>
        <taxon>Pseudomonadota</taxon>
        <taxon>Gammaproteobacteria</taxon>
        <taxon>Aeromonadales</taxon>
        <taxon>Aeromonadaceae</taxon>
        <taxon>Zobellella</taxon>
    </lineage>
</organism>
<keyword evidence="2" id="KW-1185">Reference proteome</keyword>
<protein>
    <recommendedName>
        <fullName evidence="3">Glycosyl transferase family 1 domain-containing protein</fullName>
    </recommendedName>
</protein>
<name>A0A2P7RDU2_9GAMM</name>
<proteinExistence type="predicted"/>
<evidence type="ECO:0000313" key="1">
    <source>
        <dbReference type="EMBL" id="PSJ48369.1"/>
    </source>
</evidence>
<sequence length="303" mass="35371">MDKVYIVEQGTNPSTDFFVLAELKKWSAEVVRIHLNDEPPSFIPYGTSVVFIRYINNQWRSWVDKNSSQLSNISFFMDDDLLDISVHRHLSLRYRWKLYYYAYRHQYWMQNKNVNFWVSNNWLANKYAHLNPIILPPYSPYTQQGNLKTVFYHGSASHHQEVEWLKPVIHHVLEQDKNLCFELIGNQKTRNLFNDTPRVHVLLPMNWESYQALISRPGRTIGLAPLLNTAFNDARSYTKFFDITQAGAAGIYADHAVYRPVVNHGVNGLMLPMDQKLWAESILLLSENTLLRQQLVTAATEPL</sequence>
<evidence type="ECO:0000313" key="2">
    <source>
        <dbReference type="Proteomes" id="UP000242181"/>
    </source>
</evidence>
<dbReference type="RefSeq" id="WP_106451822.1">
    <property type="nucleotide sequence ID" value="NZ_PXYH01000001.1"/>
</dbReference>
<accession>A0A2P7RDU2</accession>